<proteinExistence type="inferred from homology"/>
<feature type="transmembrane region" description="Helical" evidence="7">
    <location>
        <begin position="181"/>
        <end position="201"/>
    </location>
</feature>
<dbReference type="Proteomes" id="UP000191522">
    <property type="component" value="Unassembled WGS sequence"/>
</dbReference>
<dbReference type="PANTHER" id="PTHR33048">
    <property type="entry name" value="PTH11-LIKE INTEGRAL MEMBRANE PROTEIN (AFU_ORTHOLOGUE AFUA_5G11245)"/>
    <property type="match status" value="1"/>
</dbReference>
<evidence type="ECO:0000313" key="10">
    <source>
        <dbReference type="Proteomes" id="UP000191522"/>
    </source>
</evidence>
<keyword evidence="4 7" id="KW-0472">Membrane</keyword>
<feature type="transmembrane region" description="Helical" evidence="7">
    <location>
        <begin position="253"/>
        <end position="271"/>
    </location>
</feature>
<dbReference type="PANTHER" id="PTHR33048:SF140">
    <property type="entry name" value="ATPASE, PUTATIVE (EUROFUNG)-RELATED"/>
    <property type="match status" value="1"/>
</dbReference>
<accession>A0A1V6PIJ4</accession>
<reference evidence="10" key="1">
    <citation type="journal article" date="2017" name="Nat. Microbiol.">
        <title>Global analysis of biosynthetic gene clusters reveals vast potential of secondary metabolite production in Penicillium species.</title>
        <authorList>
            <person name="Nielsen J.C."/>
            <person name="Grijseels S."/>
            <person name="Prigent S."/>
            <person name="Ji B."/>
            <person name="Dainat J."/>
            <person name="Nielsen K.F."/>
            <person name="Frisvad J.C."/>
            <person name="Workman M."/>
            <person name="Nielsen J."/>
        </authorList>
    </citation>
    <scope>NUCLEOTIDE SEQUENCE [LARGE SCALE GENOMIC DNA]</scope>
    <source>
        <strain evidence="10">IBT 11843</strain>
    </source>
</reference>
<keyword evidence="2 7" id="KW-0812">Transmembrane</keyword>
<dbReference type="OrthoDB" id="3897607at2759"/>
<name>A0A1V6PIJ4_PENDC</name>
<keyword evidence="3 7" id="KW-1133">Transmembrane helix</keyword>
<dbReference type="AlphaFoldDB" id="A0A1V6PIJ4"/>
<dbReference type="OMA" id="WNLQMNT"/>
<feature type="transmembrane region" description="Helical" evidence="7">
    <location>
        <begin position="119"/>
        <end position="142"/>
    </location>
</feature>
<comment type="caution">
    <text evidence="9">The sequence shown here is derived from an EMBL/GenBank/DDBJ whole genome shotgun (WGS) entry which is preliminary data.</text>
</comment>
<evidence type="ECO:0000256" key="3">
    <source>
        <dbReference type="ARBA" id="ARBA00022989"/>
    </source>
</evidence>
<dbReference type="Pfam" id="PF20684">
    <property type="entry name" value="Fung_rhodopsin"/>
    <property type="match status" value="1"/>
</dbReference>
<feature type="compositionally biased region" description="Polar residues" evidence="6">
    <location>
        <begin position="338"/>
        <end position="352"/>
    </location>
</feature>
<protein>
    <recommendedName>
        <fullName evidence="8">Rhodopsin domain-containing protein</fullName>
    </recommendedName>
</protein>
<evidence type="ECO:0000313" key="9">
    <source>
        <dbReference type="EMBL" id="OQD76794.1"/>
    </source>
</evidence>
<keyword evidence="10" id="KW-1185">Reference proteome</keyword>
<dbReference type="EMBL" id="MDYL01000003">
    <property type="protein sequence ID" value="OQD76794.1"/>
    <property type="molecule type" value="Genomic_DNA"/>
</dbReference>
<evidence type="ECO:0000256" key="5">
    <source>
        <dbReference type="ARBA" id="ARBA00038359"/>
    </source>
</evidence>
<feature type="domain" description="Rhodopsin" evidence="8">
    <location>
        <begin position="28"/>
        <end position="276"/>
    </location>
</feature>
<comment type="similarity">
    <text evidence="5">Belongs to the SAT4 family.</text>
</comment>
<feature type="transmembrane region" description="Helical" evidence="7">
    <location>
        <begin position="213"/>
        <end position="233"/>
    </location>
</feature>
<evidence type="ECO:0000259" key="8">
    <source>
        <dbReference type="Pfam" id="PF20684"/>
    </source>
</evidence>
<feature type="transmembrane region" description="Helical" evidence="7">
    <location>
        <begin position="87"/>
        <end position="112"/>
    </location>
</feature>
<organism evidence="9 10">
    <name type="scientific">Penicillium decumbens</name>
    <dbReference type="NCBI Taxonomy" id="69771"/>
    <lineage>
        <taxon>Eukaryota</taxon>
        <taxon>Fungi</taxon>
        <taxon>Dikarya</taxon>
        <taxon>Ascomycota</taxon>
        <taxon>Pezizomycotina</taxon>
        <taxon>Eurotiomycetes</taxon>
        <taxon>Eurotiomycetidae</taxon>
        <taxon>Eurotiales</taxon>
        <taxon>Aspergillaceae</taxon>
        <taxon>Penicillium</taxon>
    </lineage>
</organism>
<feature type="transmembrane region" description="Helical" evidence="7">
    <location>
        <begin position="44"/>
        <end position="67"/>
    </location>
</feature>
<dbReference type="InterPro" id="IPR052337">
    <property type="entry name" value="SAT4-like"/>
</dbReference>
<comment type="subcellular location">
    <subcellularLocation>
        <location evidence="1">Membrane</location>
        <topology evidence="1">Multi-pass membrane protein</topology>
    </subcellularLocation>
</comment>
<feature type="transmembrane region" description="Helical" evidence="7">
    <location>
        <begin position="12"/>
        <end position="32"/>
    </location>
</feature>
<evidence type="ECO:0000256" key="7">
    <source>
        <dbReference type="SAM" id="Phobius"/>
    </source>
</evidence>
<sequence length="370" mass="40929">MLPLEGRSETIFIVTTVFLGISFIAVCLRCFVRLRLVKAFGWDDALMVFAMILNILFALCGITGALYGMGQKTKVLVERGTMETAMFWWWLGQTSYVWTCAIAKTSIAVALLRLTVARLHAAILWVVIGVTAIVGLVFWFMLTLQCTPVSYFWQRARLVMDPTSNIHGHCISLDGIIDIAYVYSVTATCCDLILGLLPIFLVWNLQMNTQTKAALASILGMGCVASAAVIVRIPFLHDYKDPDFLYATANISIWSNIEASLGIAAGSLVTLRPLFRWFRDPSYGGSRSKSKRTGSVPLSSMNAPRSDPSGPHYWRPDLDPEDTQPVITTIRTSHHGSRSSSQEDLNPQHGTFFSGVNVQKTFYVSADDGH</sequence>
<evidence type="ECO:0000256" key="6">
    <source>
        <dbReference type="SAM" id="MobiDB-lite"/>
    </source>
</evidence>
<evidence type="ECO:0000256" key="2">
    <source>
        <dbReference type="ARBA" id="ARBA00022692"/>
    </source>
</evidence>
<dbReference type="InterPro" id="IPR049326">
    <property type="entry name" value="Rhodopsin_dom_fungi"/>
</dbReference>
<feature type="region of interest" description="Disordered" evidence="6">
    <location>
        <begin position="283"/>
        <end position="352"/>
    </location>
</feature>
<evidence type="ECO:0000256" key="1">
    <source>
        <dbReference type="ARBA" id="ARBA00004141"/>
    </source>
</evidence>
<evidence type="ECO:0000256" key="4">
    <source>
        <dbReference type="ARBA" id="ARBA00023136"/>
    </source>
</evidence>
<dbReference type="GO" id="GO:0016020">
    <property type="term" value="C:membrane"/>
    <property type="evidence" value="ECO:0007669"/>
    <property type="project" value="UniProtKB-SubCell"/>
</dbReference>
<gene>
    <name evidence="9" type="ORF">PENDEC_c003G06414</name>
</gene>